<dbReference type="PANTHER" id="PTHR45649:SF2">
    <property type="entry name" value="ACID PERMEASE, PUTATIVE-RELATED"/>
    <property type="match status" value="1"/>
</dbReference>
<feature type="transmembrane region" description="Helical" evidence="6">
    <location>
        <begin position="178"/>
        <end position="198"/>
    </location>
</feature>
<dbReference type="Proteomes" id="UP000799767">
    <property type="component" value="Unassembled WGS sequence"/>
</dbReference>
<feature type="transmembrane region" description="Helical" evidence="6">
    <location>
        <begin position="247"/>
        <end position="267"/>
    </location>
</feature>
<dbReference type="PIRSF" id="PIRSF006060">
    <property type="entry name" value="AA_transporter"/>
    <property type="match status" value="1"/>
</dbReference>
<dbReference type="InterPro" id="IPR002293">
    <property type="entry name" value="AA/rel_permease1"/>
</dbReference>
<dbReference type="Pfam" id="PF13520">
    <property type="entry name" value="AA_permease_2"/>
    <property type="match status" value="1"/>
</dbReference>
<keyword evidence="5 6" id="KW-0472">Membrane</keyword>
<evidence type="ECO:0000313" key="7">
    <source>
        <dbReference type="EMBL" id="KAF2481757.1"/>
    </source>
</evidence>
<evidence type="ECO:0000313" key="8">
    <source>
        <dbReference type="Proteomes" id="UP000799767"/>
    </source>
</evidence>
<organism evidence="7 8">
    <name type="scientific">Neohortaea acidophila</name>
    <dbReference type="NCBI Taxonomy" id="245834"/>
    <lineage>
        <taxon>Eukaryota</taxon>
        <taxon>Fungi</taxon>
        <taxon>Dikarya</taxon>
        <taxon>Ascomycota</taxon>
        <taxon>Pezizomycotina</taxon>
        <taxon>Dothideomycetes</taxon>
        <taxon>Dothideomycetidae</taxon>
        <taxon>Mycosphaerellales</taxon>
        <taxon>Teratosphaeriaceae</taxon>
        <taxon>Neohortaea</taxon>
    </lineage>
</organism>
<keyword evidence="3 6" id="KW-0812">Transmembrane</keyword>
<evidence type="ECO:0000256" key="3">
    <source>
        <dbReference type="ARBA" id="ARBA00022692"/>
    </source>
</evidence>
<comment type="subcellular location">
    <subcellularLocation>
        <location evidence="1">Membrane</location>
        <topology evidence="1">Multi-pass membrane protein</topology>
    </subcellularLocation>
</comment>
<reference evidence="7" key="1">
    <citation type="journal article" date="2020" name="Stud. Mycol.">
        <title>101 Dothideomycetes genomes: a test case for predicting lifestyles and emergence of pathogens.</title>
        <authorList>
            <person name="Haridas S."/>
            <person name="Albert R."/>
            <person name="Binder M."/>
            <person name="Bloem J."/>
            <person name="Labutti K."/>
            <person name="Salamov A."/>
            <person name="Andreopoulos B."/>
            <person name="Baker S."/>
            <person name="Barry K."/>
            <person name="Bills G."/>
            <person name="Bluhm B."/>
            <person name="Cannon C."/>
            <person name="Castanera R."/>
            <person name="Culley D."/>
            <person name="Daum C."/>
            <person name="Ezra D."/>
            <person name="Gonzalez J."/>
            <person name="Henrissat B."/>
            <person name="Kuo A."/>
            <person name="Liang C."/>
            <person name="Lipzen A."/>
            <person name="Lutzoni F."/>
            <person name="Magnuson J."/>
            <person name="Mondo S."/>
            <person name="Nolan M."/>
            <person name="Ohm R."/>
            <person name="Pangilinan J."/>
            <person name="Park H.-J."/>
            <person name="Ramirez L."/>
            <person name="Alfaro M."/>
            <person name="Sun H."/>
            <person name="Tritt A."/>
            <person name="Yoshinaga Y."/>
            <person name="Zwiers L.-H."/>
            <person name="Turgeon B."/>
            <person name="Goodwin S."/>
            <person name="Spatafora J."/>
            <person name="Crous P."/>
            <person name="Grigoriev I."/>
        </authorList>
    </citation>
    <scope>NUCLEOTIDE SEQUENCE</scope>
    <source>
        <strain evidence="7">CBS 113389</strain>
    </source>
</reference>
<feature type="transmembrane region" description="Helical" evidence="6">
    <location>
        <begin position="458"/>
        <end position="479"/>
    </location>
</feature>
<gene>
    <name evidence="7" type="ORF">BDY17DRAFT_253394</name>
</gene>
<dbReference type="Gene3D" id="1.20.1740.10">
    <property type="entry name" value="Amino acid/polyamine transporter I"/>
    <property type="match status" value="1"/>
</dbReference>
<dbReference type="GeneID" id="54472338"/>
<name>A0A6A6PRC0_9PEZI</name>
<feature type="transmembrane region" description="Helical" evidence="6">
    <location>
        <begin position="205"/>
        <end position="227"/>
    </location>
</feature>
<keyword evidence="4 6" id="KW-1133">Transmembrane helix</keyword>
<dbReference type="GO" id="GO:0016020">
    <property type="term" value="C:membrane"/>
    <property type="evidence" value="ECO:0007669"/>
    <property type="project" value="UniProtKB-SubCell"/>
</dbReference>
<accession>A0A6A6PRC0</accession>
<feature type="transmembrane region" description="Helical" evidence="6">
    <location>
        <begin position="75"/>
        <end position="103"/>
    </location>
</feature>
<protein>
    <submittedName>
        <fullName evidence="7">Amino acid/polyamine transporter I</fullName>
    </submittedName>
</protein>
<dbReference type="PANTHER" id="PTHR45649">
    <property type="entry name" value="AMINO-ACID PERMEASE BAT1"/>
    <property type="match status" value="1"/>
</dbReference>
<dbReference type="RefSeq" id="XP_033588327.1">
    <property type="nucleotide sequence ID" value="XM_033731336.1"/>
</dbReference>
<feature type="transmembrane region" description="Helical" evidence="6">
    <location>
        <begin position="138"/>
        <end position="158"/>
    </location>
</feature>
<dbReference type="GO" id="GO:0022857">
    <property type="term" value="F:transmembrane transporter activity"/>
    <property type="evidence" value="ECO:0007669"/>
    <property type="project" value="InterPro"/>
</dbReference>
<proteinExistence type="predicted"/>
<dbReference type="OrthoDB" id="3257095at2759"/>
<evidence type="ECO:0000256" key="4">
    <source>
        <dbReference type="ARBA" id="ARBA00022989"/>
    </source>
</evidence>
<feature type="transmembrane region" description="Helical" evidence="6">
    <location>
        <begin position="52"/>
        <end position="69"/>
    </location>
</feature>
<feature type="transmembrane region" description="Helical" evidence="6">
    <location>
        <begin position="416"/>
        <end position="438"/>
    </location>
</feature>
<feature type="transmembrane region" description="Helical" evidence="6">
    <location>
        <begin position="390"/>
        <end position="410"/>
    </location>
</feature>
<sequence>MDNSKELKTPTSDVLSEEISQHAEFAQDVHGGNGFDQHDMHRMGKKQELRRNFEFFSIVGFVSILQATWESTLVASYIGLFNGGTAGVIWLTIVSWFCFLLLIASMAEMASMAPTAGGQYHWVSEFAPANWQKPASFLVGWTCCLGWVAGIPTCAQILAGLVQGMVLLVYPNATVASLWQTALLIWAIMIIAFAFNIFAAKYLPLAESIVLVVHVLGFLAFLIAMWAFGHHAPAEKVFTKFNDGGGWGSVGLSTLVGFGSPLWFFIGPDAGAHMSEELRDASLTLPRAMMWSTFLNGIIGIVTLITFCFCITDLNAVLNTPTYQPVLQVLFDISGSYVATCILGSLLSFLTLFGTITNIATASRQCWAFARDGGFPFSKWLSHVHPRYQIPLNALYMCAGASFILAAINFGSTVTFFAIIAISNAALIFSYLVSTLCIRIKRLRGEPLLPRRWSLGRWGGVVNDITLAFLVLAFVFSFFPTTPLTGDSTWATDMNWACVVFGACCLWAWGYYVNGGRDIYVALVRLVKTL</sequence>
<feature type="transmembrane region" description="Helical" evidence="6">
    <location>
        <begin position="288"/>
        <end position="317"/>
    </location>
</feature>
<evidence type="ECO:0000256" key="1">
    <source>
        <dbReference type="ARBA" id="ARBA00004141"/>
    </source>
</evidence>
<feature type="transmembrane region" description="Helical" evidence="6">
    <location>
        <begin position="337"/>
        <end position="361"/>
    </location>
</feature>
<dbReference type="EMBL" id="MU001637">
    <property type="protein sequence ID" value="KAF2481757.1"/>
    <property type="molecule type" value="Genomic_DNA"/>
</dbReference>
<feature type="transmembrane region" description="Helical" evidence="6">
    <location>
        <begin position="494"/>
        <end position="513"/>
    </location>
</feature>
<evidence type="ECO:0000256" key="6">
    <source>
        <dbReference type="SAM" id="Phobius"/>
    </source>
</evidence>
<evidence type="ECO:0000256" key="5">
    <source>
        <dbReference type="ARBA" id="ARBA00023136"/>
    </source>
</evidence>
<evidence type="ECO:0000256" key="2">
    <source>
        <dbReference type="ARBA" id="ARBA00022448"/>
    </source>
</evidence>
<dbReference type="AlphaFoldDB" id="A0A6A6PRC0"/>
<keyword evidence="8" id="KW-1185">Reference proteome</keyword>
<keyword evidence="2" id="KW-0813">Transport</keyword>